<dbReference type="InterPro" id="IPR002575">
    <property type="entry name" value="Aminoglycoside_PTrfase"/>
</dbReference>
<dbReference type="EMBL" id="LT906462">
    <property type="protein sequence ID" value="SNV75241.1"/>
    <property type="molecule type" value="Genomic_DNA"/>
</dbReference>
<feature type="domain" description="Protein kinase" evidence="1">
    <location>
        <begin position="1"/>
        <end position="215"/>
    </location>
</feature>
<gene>
    <name evidence="2" type="ORF">SAMEA4384403_01992</name>
</gene>
<dbReference type="SUPFAM" id="SSF56112">
    <property type="entry name" value="Protein kinase-like (PK-like)"/>
    <property type="match status" value="1"/>
</dbReference>
<dbReference type="Gene3D" id="3.90.1200.10">
    <property type="match status" value="1"/>
</dbReference>
<name>A0A239ZVJ2_9STAP</name>
<dbReference type="InterPro" id="IPR011009">
    <property type="entry name" value="Kinase-like_dom_sf"/>
</dbReference>
<protein>
    <submittedName>
        <fullName evidence="2">Serine/threonine protein kinase</fullName>
    </submittedName>
</protein>
<dbReference type="GO" id="GO:0004674">
    <property type="term" value="F:protein serine/threonine kinase activity"/>
    <property type="evidence" value="ECO:0007669"/>
    <property type="project" value="UniProtKB-KW"/>
</dbReference>
<dbReference type="AlphaFoldDB" id="A0A239ZVJ2"/>
<organism evidence="2 3">
    <name type="scientific">Mammaliicoccus stepanovicii</name>
    <dbReference type="NCBI Taxonomy" id="643214"/>
    <lineage>
        <taxon>Bacteria</taxon>
        <taxon>Bacillati</taxon>
        <taxon>Bacillota</taxon>
        <taxon>Bacilli</taxon>
        <taxon>Bacillales</taxon>
        <taxon>Staphylococcaceae</taxon>
        <taxon>Mammaliicoccus</taxon>
    </lineage>
</organism>
<dbReference type="Pfam" id="PF01636">
    <property type="entry name" value="APH"/>
    <property type="match status" value="1"/>
</dbReference>
<keyword evidence="2" id="KW-0808">Transferase</keyword>
<keyword evidence="2" id="KW-0418">Kinase</keyword>
<proteinExistence type="predicted"/>
<dbReference type="KEGG" id="sste:SAMEA4384403_1992"/>
<dbReference type="InterPro" id="IPR000719">
    <property type="entry name" value="Prot_kinase_dom"/>
</dbReference>
<evidence type="ECO:0000313" key="2">
    <source>
        <dbReference type="EMBL" id="SNV75241.1"/>
    </source>
</evidence>
<sequence length="215" mass="25568">MLKTTNHNIYDEWLKKEASTLKSLINQNEISVPKFYDFFKIKNTSNLLMSFENGITLSEALNSNIPHKQKLKLIEKFGQYIYHLHSLDTNKFHFKHDDWLTHQLIKAEKYLNSNQTEGNQKLLTILKKEKPKYMKQTIIHGDYTIDNVLINLDGSFKFIDVSGMEIGDPRYDEALAIRKFINKHDYLNAFYKGYQYNKITFVEYNYFCNGLYEFF</sequence>
<dbReference type="Proteomes" id="UP000242084">
    <property type="component" value="Chromosome 1"/>
</dbReference>
<evidence type="ECO:0000259" key="1">
    <source>
        <dbReference type="PROSITE" id="PS50011"/>
    </source>
</evidence>
<dbReference type="GO" id="GO:0005524">
    <property type="term" value="F:ATP binding"/>
    <property type="evidence" value="ECO:0007669"/>
    <property type="project" value="InterPro"/>
</dbReference>
<keyword evidence="2" id="KW-0723">Serine/threonine-protein kinase</keyword>
<reference evidence="2 3" key="1">
    <citation type="submission" date="2017-06" db="EMBL/GenBank/DDBJ databases">
        <authorList>
            <consortium name="Pathogen Informatics"/>
        </authorList>
    </citation>
    <scope>NUCLEOTIDE SEQUENCE [LARGE SCALE GENOMIC DNA]</scope>
    <source>
        <strain evidence="2 3">NCTC13839</strain>
    </source>
</reference>
<keyword evidence="3" id="KW-1185">Reference proteome</keyword>
<dbReference type="PROSITE" id="PS50011">
    <property type="entry name" value="PROTEIN_KINASE_DOM"/>
    <property type="match status" value="1"/>
</dbReference>
<evidence type="ECO:0000313" key="3">
    <source>
        <dbReference type="Proteomes" id="UP000242084"/>
    </source>
</evidence>
<accession>A0A239ZVJ2</accession>